<accession>A0ACC6T789</accession>
<organism evidence="1 2">
    <name type="scientific">Mesorhizobium australicum</name>
    <dbReference type="NCBI Taxonomy" id="536018"/>
    <lineage>
        <taxon>Bacteria</taxon>
        <taxon>Pseudomonadati</taxon>
        <taxon>Pseudomonadota</taxon>
        <taxon>Alphaproteobacteria</taxon>
        <taxon>Hyphomicrobiales</taxon>
        <taxon>Phyllobacteriaceae</taxon>
        <taxon>Mesorhizobium</taxon>
    </lineage>
</organism>
<proteinExistence type="predicted"/>
<dbReference type="EMBL" id="JAMYRI010000024">
    <property type="protein sequence ID" value="MER9287768.1"/>
    <property type="molecule type" value="Genomic_DNA"/>
</dbReference>
<evidence type="ECO:0000313" key="2">
    <source>
        <dbReference type="Proteomes" id="UP001480082"/>
    </source>
</evidence>
<evidence type="ECO:0000313" key="1">
    <source>
        <dbReference type="EMBL" id="MER9287768.1"/>
    </source>
</evidence>
<gene>
    <name evidence="1" type="ORF">NKI81_28255</name>
</gene>
<sequence length="133" mass="13900">MEFASPPQAKGIARCALKFAFLVSLAIATPALAADLSPQPIQSAAYNWTGVYVDAQAGYVWGSSTYEGAGSPAGQPYISTSVDPKGGFGGAFAGFNYQFDGKSSVLKRTSISPTPSRTITRFLRSLVPSQAVI</sequence>
<name>A0ACC6T789_9HYPH</name>
<protein>
    <submittedName>
        <fullName evidence="1">Uncharacterized protein</fullName>
    </submittedName>
</protein>
<keyword evidence="2" id="KW-1185">Reference proteome</keyword>
<comment type="caution">
    <text evidence="1">The sequence shown here is derived from an EMBL/GenBank/DDBJ whole genome shotgun (WGS) entry which is preliminary data.</text>
</comment>
<reference evidence="1 2" key="1">
    <citation type="journal article" date="2024" name="Proc. Natl. Acad. Sci. U.S.A.">
        <title>The evolutionary genomics of adaptation to stress in wild rhizobium bacteria.</title>
        <authorList>
            <person name="Kehlet-Delgado H."/>
            <person name="Montoya A.P."/>
            <person name="Jensen K.T."/>
            <person name="Wendlandt C.E."/>
            <person name="Dexheimer C."/>
            <person name="Roberts M."/>
            <person name="Torres Martinez L."/>
            <person name="Friesen M.L."/>
            <person name="Griffitts J.S."/>
            <person name="Porter S.S."/>
        </authorList>
    </citation>
    <scope>NUCLEOTIDE SEQUENCE [LARGE SCALE GENOMIC DNA]</scope>
    <source>
        <strain evidence="1 2">M0468</strain>
    </source>
</reference>
<dbReference type="Proteomes" id="UP001480082">
    <property type="component" value="Unassembled WGS sequence"/>
</dbReference>